<evidence type="ECO:0000256" key="1">
    <source>
        <dbReference type="SAM" id="Coils"/>
    </source>
</evidence>
<evidence type="ECO:0008006" key="4">
    <source>
        <dbReference type="Google" id="ProtNLM"/>
    </source>
</evidence>
<dbReference type="Gene3D" id="3.30.700.10">
    <property type="entry name" value="Glycoprotein, Type 4 Pilin"/>
    <property type="match status" value="1"/>
</dbReference>
<dbReference type="Proteomes" id="UP001160148">
    <property type="component" value="Unassembled WGS sequence"/>
</dbReference>
<evidence type="ECO:0000313" key="3">
    <source>
        <dbReference type="Proteomes" id="UP001160148"/>
    </source>
</evidence>
<organism evidence="2 3">
    <name type="scientific">Macrosiphum euphorbiae</name>
    <name type="common">potato aphid</name>
    <dbReference type="NCBI Taxonomy" id="13131"/>
    <lineage>
        <taxon>Eukaryota</taxon>
        <taxon>Metazoa</taxon>
        <taxon>Ecdysozoa</taxon>
        <taxon>Arthropoda</taxon>
        <taxon>Hexapoda</taxon>
        <taxon>Insecta</taxon>
        <taxon>Pterygota</taxon>
        <taxon>Neoptera</taxon>
        <taxon>Paraneoptera</taxon>
        <taxon>Hemiptera</taxon>
        <taxon>Sternorrhyncha</taxon>
        <taxon>Aphidomorpha</taxon>
        <taxon>Aphidoidea</taxon>
        <taxon>Aphididae</taxon>
        <taxon>Macrosiphini</taxon>
        <taxon>Macrosiphum</taxon>
    </lineage>
</organism>
<dbReference type="EMBL" id="CARXXK010001484">
    <property type="protein sequence ID" value="CAI6376425.1"/>
    <property type="molecule type" value="Genomic_DNA"/>
</dbReference>
<comment type="caution">
    <text evidence="2">The sequence shown here is derived from an EMBL/GenBank/DDBJ whole genome shotgun (WGS) entry which is preliminary data.</text>
</comment>
<keyword evidence="3" id="KW-1185">Reference proteome</keyword>
<evidence type="ECO:0000313" key="2">
    <source>
        <dbReference type="EMBL" id="CAI6376425.1"/>
    </source>
</evidence>
<accession>A0AAV0Y686</accession>
<proteinExistence type="predicted"/>
<keyword evidence="1" id="KW-0175">Coiled coil</keyword>
<gene>
    <name evidence="2" type="ORF">MEUPH1_LOCUS29796</name>
</gene>
<dbReference type="AlphaFoldDB" id="A0AAV0Y686"/>
<protein>
    <recommendedName>
        <fullName evidence="4">Endonuclease-reverse transcriptase</fullName>
    </recommendedName>
</protein>
<sequence length="116" mass="13856">MHLTDACNRCMPKASYEWGKKPCYWWTQTIAKLRKECMRLRRKLRRFRARHEDCATSVEEFRLLKRNLKTEIKKSKDNSWRELCNQVETDPWGTPYKLATNKLVGRRPITGITKPG</sequence>
<reference evidence="2 3" key="1">
    <citation type="submission" date="2023-01" db="EMBL/GenBank/DDBJ databases">
        <authorList>
            <person name="Whitehead M."/>
        </authorList>
    </citation>
    <scope>NUCLEOTIDE SEQUENCE [LARGE SCALE GENOMIC DNA]</scope>
</reference>
<feature type="coiled-coil region" evidence="1">
    <location>
        <begin position="30"/>
        <end position="78"/>
    </location>
</feature>
<name>A0AAV0Y686_9HEMI</name>